<comment type="caution">
    <text evidence="6">The sequence shown here is derived from an EMBL/GenBank/DDBJ whole genome shotgun (WGS) entry which is preliminary data.</text>
</comment>
<dbReference type="Pfam" id="PF01410">
    <property type="entry name" value="COLFI"/>
    <property type="match status" value="1"/>
</dbReference>
<dbReference type="NCBIfam" id="NF040941">
    <property type="entry name" value="GGGWT_bact"/>
    <property type="match status" value="1"/>
</dbReference>
<dbReference type="Gene3D" id="2.60.120.1000">
    <property type="match status" value="1"/>
</dbReference>
<dbReference type="GO" id="GO:0005201">
    <property type="term" value="F:extracellular matrix structural constituent"/>
    <property type="evidence" value="ECO:0007669"/>
    <property type="project" value="InterPro"/>
</dbReference>
<comment type="subcellular location">
    <subcellularLocation>
        <location evidence="1">Secreted</location>
    </subcellularLocation>
</comment>
<evidence type="ECO:0000256" key="2">
    <source>
        <dbReference type="ARBA" id="ARBA00022525"/>
    </source>
</evidence>
<sequence>MNNGPFVTIRLNCLDIKERGFSRSNGVYWLDPDGGGHSNAFQAHCDMTSHNGGWNMWIRQT</sequence>
<reference evidence="6 7" key="1">
    <citation type="journal article" date="2018" name="Sci. Rep.">
        <title>Comparative analysis of the Pocillopora damicornis genome highlights role of immune system in coral evolution.</title>
        <authorList>
            <person name="Cunning R."/>
            <person name="Bay R.A."/>
            <person name="Gillette P."/>
            <person name="Baker A.C."/>
            <person name="Traylor-Knowles N."/>
        </authorList>
    </citation>
    <scope>NUCLEOTIDE SEQUENCE [LARGE SCALE GENOMIC DNA]</scope>
    <source>
        <strain evidence="6">RSMAS</strain>
        <tissue evidence="6">Whole animal</tissue>
    </source>
</reference>
<evidence type="ECO:0000256" key="1">
    <source>
        <dbReference type="ARBA" id="ARBA00004613"/>
    </source>
</evidence>
<dbReference type="PROSITE" id="PS51461">
    <property type="entry name" value="NC1_FIB"/>
    <property type="match status" value="1"/>
</dbReference>
<protein>
    <recommendedName>
        <fullName evidence="8">Fibrinogen C-terminal domain-containing protein</fullName>
    </recommendedName>
</protein>
<evidence type="ECO:0000313" key="7">
    <source>
        <dbReference type="Proteomes" id="UP000275408"/>
    </source>
</evidence>
<organism evidence="6 7">
    <name type="scientific">Pocillopora damicornis</name>
    <name type="common">Cauliflower coral</name>
    <name type="synonym">Millepora damicornis</name>
    <dbReference type="NCBI Taxonomy" id="46731"/>
    <lineage>
        <taxon>Eukaryota</taxon>
        <taxon>Metazoa</taxon>
        <taxon>Cnidaria</taxon>
        <taxon>Anthozoa</taxon>
        <taxon>Hexacorallia</taxon>
        <taxon>Scleractinia</taxon>
        <taxon>Astrocoeniina</taxon>
        <taxon>Pocilloporidae</taxon>
        <taxon>Pocillopora</taxon>
    </lineage>
</organism>
<dbReference type="AlphaFoldDB" id="A0A3M6T8M0"/>
<dbReference type="PROSITE" id="PS51406">
    <property type="entry name" value="FIBRINOGEN_C_2"/>
    <property type="match status" value="1"/>
</dbReference>
<feature type="domain" description="Fibrinogen C-terminal" evidence="4">
    <location>
        <begin position="4"/>
        <end position="61"/>
    </location>
</feature>
<keyword evidence="3" id="KW-0176">Collagen</keyword>
<feature type="domain" description="Fibrillar collagen NC1" evidence="5">
    <location>
        <begin position="1"/>
        <end position="61"/>
    </location>
</feature>
<evidence type="ECO:0000313" key="6">
    <source>
        <dbReference type="EMBL" id="RMX37683.1"/>
    </source>
</evidence>
<evidence type="ECO:0000256" key="3">
    <source>
        <dbReference type="ARBA" id="ARBA00023119"/>
    </source>
</evidence>
<keyword evidence="7" id="KW-1185">Reference proteome</keyword>
<gene>
    <name evidence="6" type="ORF">pdam_00004304</name>
</gene>
<evidence type="ECO:0008006" key="8">
    <source>
        <dbReference type="Google" id="ProtNLM"/>
    </source>
</evidence>
<dbReference type="InterPro" id="IPR000885">
    <property type="entry name" value="Fib_collagen_C"/>
</dbReference>
<keyword evidence="2" id="KW-0964">Secreted</keyword>
<evidence type="ECO:0000259" key="4">
    <source>
        <dbReference type="PROSITE" id="PS51406"/>
    </source>
</evidence>
<proteinExistence type="predicted"/>
<accession>A0A3M6T8M0</accession>
<evidence type="ECO:0000259" key="5">
    <source>
        <dbReference type="PROSITE" id="PS51461"/>
    </source>
</evidence>
<dbReference type="GO" id="GO:0005576">
    <property type="term" value="C:extracellular region"/>
    <property type="evidence" value="ECO:0007669"/>
    <property type="project" value="UniProtKB-SubCell"/>
</dbReference>
<dbReference type="EMBL" id="RCHS01004089">
    <property type="protein sequence ID" value="RMX37683.1"/>
    <property type="molecule type" value="Genomic_DNA"/>
</dbReference>
<dbReference type="InterPro" id="IPR002181">
    <property type="entry name" value="Fibrinogen_a/b/g_C_dom"/>
</dbReference>
<name>A0A3M6T8M0_POCDA</name>
<dbReference type="SUPFAM" id="SSF56496">
    <property type="entry name" value="Fibrinogen C-terminal domain-like"/>
    <property type="match status" value="1"/>
</dbReference>
<dbReference type="GO" id="GO:0005581">
    <property type="term" value="C:collagen trimer"/>
    <property type="evidence" value="ECO:0007669"/>
    <property type="project" value="UniProtKB-KW"/>
</dbReference>
<dbReference type="Proteomes" id="UP000275408">
    <property type="component" value="Unassembled WGS sequence"/>
</dbReference>
<dbReference type="InterPro" id="IPR036056">
    <property type="entry name" value="Fibrinogen-like_C"/>
</dbReference>